<evidence type="ECO:0000256" key="5">
    <source>
        <dbReference type="ARBA" id="ARBA00023136"/>
    </source>
</evidence>
<dbReference type="SUPFAM" id="SSF82866">
    <property type="entry name" value="Multidrug efflux transporter AcrB transmembrane domain"/>
    <property type="match status" value="2"/>
</dbReference>
<name>A0A1M5JFH7_9ALTE</name>
<feature type="transmembrane region" description="Helical" evidence="6">
    <location>
        <begin position="767"/>
        <end position="796"/>
    </location>
</feature>
<dbReference type="InterPro" id="IPR004869">
    <property type="entry name" value="MMPL_dom"/>
</dbReference>
<dbReference type="InterPro" id="IPR050545">
    <property type="entry name" value="Mycobact_MmpL"/>
</dbReference>
<dbReference type="Gene3D" id="1.20.1640.10">
    <property type="entry name" value="Multidrug efflux transporter AcrB transmembrane domain"/>
    <property type="match status" value="2"/>
</dbReference>
<evidence type="ECO:0000256" key="3">
    <source>
        <dbReference type="ARBA" id="ARBA00022692"/>
    </source>
</evidence>
<feature type="transmembrane region" description="Helical" evidence="6">
    <location>
        <begin position="12"/>
        <end position="32"/>
    </location>
</feature>
<feature type="transmembrane region" description="Helical" evidence="6">
    <location>
        <begin position="362"/>
        <end position="381"/>
    </location>
</feature>
<feature type="transmembrane region" description="Helical" evidence="6">
    <location>
        <begin position="320"/>
        <end position="341"/>
    </location>
</feature>
<dbReference type="STRING" id="634436.SAMN05216361_2072"/>
<evidence type="ECO:0000313" key="8">
    <source>
        <dbReference type="EMBL" id="SHG39261.1"/>
    </source>
</evidence>
<gene>
    <name evidence="8" type="ORF">SAMN05216361_2072</name>
</gene>
<feature type="transmembrane region" description="Helical" evidence="6">
    <location>
        <begin position="393"/>
        <end position="416"/>
    </location>
</feature>
<dbReference type="InterPro" id="IPR000731">
    <property type="entry name" value="SSD"/>
</dbReference>
<protein>
    <recommendedName>
        <fullName evidence="7">SSD domain-containing protein</fullName>
    </recommendedName>
</protein>
<keyword evidence="5 6" id="KW-0472">Membrane</keyword>
<keyword evidence="3 6" id="KW-0812">Transmembrane</keyword>
<organism evidence="8 9">
    <name type="scientific">Marisediminitalea aggregata</name>
    <dbReference type="NCBI Taxonomy" id="634436"/>
    <lineage>
        <taxon>Bacteria</taxon>
        <taxon>Pseudomonadati</taxon>
        <taxon>Pseudomonadota</taxon>
        <taxon>Gammaproteobacteria</taxon>
        <taxon>Alteromonadales</taxon>
        <taxon>Alteromonadaceae</taxon>
        <taxon>Marisediminitalea</taxon>
    </lineage>
</organism>
<dbReference type="PANTHER" id="PTHR33406:SF12">
    <property type="entry name" value="BLR2997 PROTEIN"/>
    <property type="match status" value="1"/>
</dbReference>
<proteinExistence type="predicted"/>
<keyword evidence="4 6" id="KW-1133">Transmembrane helix</keyword>
<feature type="transmembrane region" description="Helical" evidence="6">
    <location>
        <begin position="646"/>
        <end position="664"/>
    </location>
</feature>
<dbReference type="Pfam" id="PF03176">
    <property type="entry name" value="MMPL"/>
    <property type="match status" value="2"/>
</dbReference>
<keyword evidence="9" id="KW-1185">Reference proteome</keyword>
<feature type="transmembrane region" description="Helical" evidence="6">
    <location>
        <begin position="671"/>
        <end position="691"/>
    </location>
</feature>
<dbReference type="RefSeq" id="WP_084526405.1">
    <property type="nucleotide sequence ID" value="NZ_FQWD01000003.1"/>
</dbReference>
<evidence type="ECO:0000256" key="2">
    <source>
        <dbReference type="ARBA" id="ARBA00022475"/>
    </source>
</evidence>
<evidence type="ECO:0000259" key="7">
    <source>
        <dbReference type="PROSITE" id="PS50156"/>
    </source>
</evidence>
<accession>A0A1M5JFH7</accession>
<dbReference type="GO" id="GO:0005886">
    <property type="term" value="C:plasma membrane"/>
    <property type="evidence" value="ECO:0007669"/>
    <property type="project" value="UniProtKB-SubCell"/>
</dbReference>
<feature type="transmembrane region" description="Helical" evidence="6">
    <location>
        <begin position="444"/>
        <end position="462"/>
    </location>
</feature>
<sequence length="811" mass="89057">MKTNAVSRIAETIIRFRIAILVTMMLMLAAAITGVPRFKIAASADTLLAKDNALYIQSQLAQQTFNPDEFILVAYEPTGHDVFSEQTFSDLQRLSDDFKSIARVESVTSIINVPLIKDAAALSGETQVSQLTWQAQQYDAETMRSLIADHPIFTDLLINKANTATAIQIVFETNEELARLERDIIDIKAQYIGQDIPEEAQAQLDALEQQADPIRQSLTNTRKEEIAAINQITQAVSERANIYLGGPYVVGQHLIDIITRDLVVFGAAIVLVIALLLLLLYRRLRWVLFPITACAVSVGITVGLLGWLDLRATVISANFVALQIILTLAVMIHMISSYRHIAREQPESHQHERVRRVLQAKLTPCFFAALTTSVGFAALLFSGLAPVMSFGTMMLLATSISLLVSVIGFPAGLACLTAKTEGKEWGLFSVVLNRAATLSFQRPGWVSVIAASVLLVLSAGITRLNVENSFINYFADDTRVHQELAYIDKEFGGTTALDIIINIQHPPSDPALLLSANSVNQLQIVQTAVNAFEATGSVTSVANFTALAKQLNNGKPLTEYELSSIYYLLDQKVVNQLVGAYFSPEKQQLRMATRIQDTTEGLDREQFMSQLRQDMQAVSLDGDDYQFTGLFVLYQDILARLFDSQITTLGIVYVALGVVFLMIFRSIPLALIALVPNILTTLAILGIIGWAGIPLDIMTITIAAIAMGIAVDDTLHFVHSYREANQEGAEKATRHAFRESGLAILITTSLIAIGFSLFAWSDFLPSVYFGLLTALAMLLALVADMTLLPALLNVFVGKQENEQMEDVQHAK</sequence>
<dbReference type="AlphaFoldDB" id="A0A1M5JFH7"/>
<dbReference type="OrthoDB" id="9759187at2"/>
<evidence type="ECO:0000256" key="4">
    <source>
        <dbReference type="ARBA" id="ARBA00022989"/>
    </source>
</evidence>
<feature type="domain" description="SSD" evidence="7">
    <location>
        <begin position="669"/>
        <end position="794"/>
    </location>
</feature>
<evidence type="ECO:0000313" key="9">
    <source>
        <dbReference type="Proteomes" id="UP000184520"/>
    </source>
</evidence>
<dbReference type="PANTHER" id="PTHR33406">
    <property type="entry name" value="MEMBRANE PROTEIN MJ1562-RELATED"/>
    <property type="match status" value="1"/>
</dbReference>
<keyword evidence="2" id="KW-1003">Cell membrane</keyword>
<reference evidence="9" key="1">
    <citation type="submission" date="2016-11" db="EMBL/GenBank/DDBJ databases">
        <authorList>
            <person name="Varghese N."/>
            <person name="Submissions S."/>
        </authorList>
    </citation>
    <scope>NUCLEOTIDE SEQUENCE [LARGE SCALE GENOMIC DNA]</scope>
    <source>
        <strain evidence="9">CGMCC 1.8995</strain>
    </source>
</reference>
<dbReference type="PROSITE" id="PS50156">
    <property type="entry name" value="SSD"/>
    <property type="match status" value="1"/>
</dbReference>
<feature type="transmembrane region" description="Helical" evidence="6">
    <location>
        <begin position="740"/>
        <end position="761"/>
    </location>
</feature>
<comment type="subcellular location">
    <subcellularLocation>
        <location evidence="1">Cell membrane</location>
        <topology evidence="1">Multi-pass membrane protein</topology>
    </subcellularLocation>
</comment>
<evidence type="ECO:0000256" key="1">
    <source>
        <dbReference type="ARBA" id="ARBA00004651"/>
    </source>
</evidence>
<dbReference type="EMBL" id="FQWD01000003">
    <property type="protein sequence ID" value="SHG39261.1"/>
    <property type="molecule type" value="Genomic_DNA"/>
</dbReference>
<feature type="transmembrane region" description="Helical" evidence="6">
    <location>
        <begin position="697"/>
        <end position="719"/>
    </location>
</feature>
<feature type="transmembrane region" description="Helical" evidence="6">
    <location>
        <begin position="262"/>
        <end position="280"/>
    </location>
</feature>
<evidence type="ECO:0000256" key="6">
    <source>
        <dbReference type="SAM" id="Phobius"/>
    </source>
</evidence>
<dbReference type="Proteomes" id="UP000184520">
    <property type="component" value="Unassembled WGS sequence"/>
</dbReference>
<feature type="transmembrane region" description="Helical" evidence="6">
    <location>
        <begin position="287"/>
        <end position="308"/>
    </location>
</feature>